<accession>A0ACC8XAN8</accession>
<reference evidence="1" key="1">
    <citation type="submission" date="2016-08" db="EMBL/GenBank/DDBJ databases">
        <authorList>
            <person name="Ngugi D.K."/>
            <person name="Miyake S."/>
            <person name="Stingl U."/>
        </authorList>
    </citation>
    <scope>NUCLEOTIDE SEQUENCE</scope>
    <source>
        <strain evidence="1">SCG-B11WGA-EpuloA1</strain>
    </source>
</reference>
<organism evidence="1 2">
    <name type="scientific">Candidatus Epulonipiscium fishelsonii</name>
    <dbReference type="NCBI Taxonomy" id="77094"/>
    <lineage>
        <taxon>Bacteria</taxon>
        <taxon>Bacillati</taxon>
        <taxon>Bacillota</taxon>
        <taxon>Clostridia</taxon>
        <taxon>Lachnospirales</taxon>
        <taxon>Lachnospiraceae</taxon>
        <taxon>Candidatus Epulonipiscium</taxon>
    </lineage>
</organism>
<dbReference type="EMBL" id="LJDB01000064">
    <property type="protein sequence ID" value="ONI39469.1"/>
    <property type="molecule type" value="Genomic_DNA"/>
</dbReference>
<evidence type="ECO:0000313" key="1">
    <source>
        <dbReference type="EMBL" id="ONI39469.1"/>
    </source>
</evidence>
<proteinExistence type="predicted"/>
<comment type="caution">
    <text evidence="1">The sequence shown here is derived from an EMBL/GenBank/DDBJ whole genome shotgun (WGS) entry which is preliminary data.</text>
</comment>
<evidence type="ECO:0000313" key="2">
    <source>
        <dbReference type="Proteomes" id="UP000188605"/>
    </source>
</evidence>
<name>A0ACC8XAN8_9FIRM</name>
<protein>
    <submittedName>
        <fullName evidence="1">Shikimate dehydrogenase</fullName>
    </submittedName>
</protein>
<dbReference type="Proteomes" id="UP000188605">
    <property type="component" value="Unassembled WGS sequence"/>
</dbReference>
<keyword evidence="2" id="KW-1185">Reference proteome</keyword>
<gene>
    <name evidence="1" type="ORF">AN396_08685</name>
</gene>
<sequence length="544" mass="61372">MRSLDESRVEINKIDKQLIKLLQDRLKVVVDVGIYKKNNGMEIYQSDRENEVIETIINSLDTGIEFYAYRFMATLMDISRDFQHKQIGYSSHDIPKSLNKFKCGLIGNVLSHSLSPRIHNDFFNMFNIDGSYSLFQVPESKSRGIVQSLKTLGIDAANVTIPYKEVVMPQLDEISEDAIRIGSVNTIKLVNGKSYGYNTDYFGIGAMFEKGEVDIKGNDFYVLGSGGSAKSVIRYLKDKEAKNITVVTRNIQAATTFLGDIVNDIIDYNQMKNILNSYCVINTTPVGMYPNVDNTPIDSTIIKKFEVAVDLVYRPVNTQFLIEAKNQGLRTVSGLYMLVAQAVKSEEIWLNIPCTKKIIEKLFDMLSKYLEITKESLFLVGFMGAGKTTVGEKLALSLNIPFKDCDEFICNKYGMTIADIFEQYGEEYFRQIEAEALIELNSLGPAIIATGGGCVTNNTSKNFLMSKNCVYLKYGIDTLYARIKGDANRPLVDNKENLDKRLKTRDVLYQEVAKGVIECENLSVLNIVDLIINRLEQDNAYKNY</sequence>